<evidence type="ECO:0000313" key="3">
    <source>
        <dbReference type="Proteomes" id="UP000605013"/>
    </source>
</evidence>
<organism evidence="2 3">
    <name type="scientific">Olleya sediminilitoris</name>
    <dbReference type="NCBI Taxonomy" id="2795739"/>
    <lineage>
        <taxon>Bacteria</taxon>
        <taxon>Pseudomonadati</taxon>
        <taxon>Bacteroidota</taxon>
        <taxon>Flavobacteriia</taxon>
        <taxon>Flavobacteriales</taxon>
        <taxon>Flavobacteriaceae</taxon>
    </lineage>
</organism>
<feature type="transmembrane region" description="Helical" evidence="1">
    <location>
        <begin position="92"/>
        <end position="110"/>
    </location>
</feature>
<evidence type="ECO:0000313" key="2">
    <source>
        <dbReference type="EMBL" id="MBL7559018.1"/>
    </source>
</evidence>
<comment type="caution">
    <text evidence="2">The sequence shown here is derived from an EMBL/GenBank/DDBJ whole genome shotgun (WGS) entry which is preliminary data.</text>
</comment>
<dbReference type="SUPFAM" id="SSF48452">
    <property type="entry name" value="TPR-like"/>
    <property type="match status" value="1"/>
</dbReference>
<name>A0ABS1WIT8_9FLAO</name>
<dbReference type="RefSeq" id="WP_202999175.1">
    <property type="nucleotide sequence ID" value="NZ_JAEMEF010000003.1"/>
</dbReference>
<dbReference type="Pfam" id="PF14559">
    <property type="entry name" value="TPR_19"/>
    <property type="match status" value="1"/>
</dbReference>
<proteinExistence type="predicted"/>
<sequence length="251" mass="29209">MQEQDYILFEDYLSGDLSSKDQINFETRLNSDPEFKKAFTIYKDFSDYLDHDIKNENKTKDFKANLDNIAFQYFNKEKETQSNQTSTKNFSFLKYVIAASVVILMGFFAYNQLTTQVGYSDYNTHQTIDFSVRSTTGNVDLLIKTTKAFNSKQFDKANLYLKQLLEENPDNTEYNFYYAITNIELDNFTVAETILNPLSQGSSAYKNRAKWYLALSKLKQDNTQECVTILKTIPEDADDYSQAQRLLKKLE</sequence>
<keyword evidence="3" id="KW-1185">Reference proteome</keyword>
<keyword evidence="1" id="KW-0812">Transmembrane</keyword>
<dbReference type="InterPro" id="IPR011990">
    <property type="entry name" value="TPR-like_helical_dom_sf"/>
</dbReference>
<dbReference type="Gene3D" id="1.25.40.10">
    <property type="entry name" value="Tetratricopeptide repeat domain"/>
    <property type="match status" value="1"/>
</dbReference>
<accession>A0ABS1WIT8</accession>
<keyword evidence="1" id="KW-1133">Transmembrane helix</keyword>
<reference evidence="2 3" key="1">
    <citation type="submission" date="2020-12" db="EMBL/GenBank/DDBJ databases">
        <title>Olleya sediminilitoris sp. nov., isolated from a tidal flat.</title>
        <authorList>
            <person name="Park S."/>
            <person name="Yoon J.-H."/>
        </authorList>
    </citation>
    <scope>NUCLEOTIDE SEQUENCE [LARGE SCALE GENOMIC DNA]</scope>
    <source>
        <strain evidence="2 3">YSTF-M6</strain>
    </source>
</reference>
<evidence type="ECO:0000256" key="1">
    <source>
        <dbReference type="SAM" id="Phobius"/>
    </source>
</evidence>
<gene>
    <name evidence="2" type="ORF">JAO71_04300</name>
</gene>
<keyword evidence="1" id="KW-0472">Membrane</keyword>
<dbReference type="EMBL" id="JAEMEF010000003">
    <property type="protein sequence ID" value="MBL7559018.1"/>
    <property type="molecule type" value="Genomic_DNA"/>
</dbReference>
<protein>
    <submittedName>
        <fullName evidence="2">Tetratricopeptide repeat protein</fullName>
    </submittedName>
</protein>
<dbReference type="Proteomes" id="UP000605013">
    <property type="component" value="Unassembled WGS sequence"/>
</dbReference>